<gene>
    <name evidence="1" type="ORF">PACLA_8A046716</name>
</gene>
<name>A0A7D9M4J0_PARCT</name>
<dbReference type="EMBL" id="CACRXK020031237">
    <property type="protein sequence ID" value="CAB4042976.1"/>
    <property type="molecule type" value="Genomic_DNA"/>
</dbReference>
<feature type="non-terminal residue" evidence="1">
    <location>
        <position position="144"/>
    </location>
</feature>
<keyword evidence="2" id="KW-1185">Reference proteome</keyword>
<sequence>QFEHQRSDGEHPEGRELDTCLDNGGILSSKQRRLLITICVSALVEKCCLYPTSEQKTMLAVEIIRIYPAVIDSTPGMKGYEHLYDNGHGFIEYRLKNMRTARPDERRGQKRKMGVKTSAARPIEKGIEDEQLENVELTQDINEK</sequence>
<organism evidence="1 2">
    <name type="scientific">Paramuricea clavata</name>
    <name type="common">Red gorgonian</name>
    <name type="synonym">Violescent sea-whip</name>
    <dbReference type="NCBI Taxonomy" id="317549"/>
    <lineage>
        <taxon>Eukaryota</taxon>
        <taxon>Metazoa</taxon>
        <taxon>Cnidaria</taxon>
        <taxon>Anthozoa</taxon>
        <taxon>Octocorallia</taxon>
        <taxon>Malacalcyonacea</taxon>
        <taxon>Plexauridae</taxon>
        <taxon>Paramuricea</taxon>
    </lineage>
</organism>
<dbReference type="PANTHER" id="PTHR31025:SF28">
    <property type="match status" value="1"/>
</dbReference>
<dbReference type="Proteomes" id="UP001152795">
    <property type="component" value="Unassembled WGS sequence"/>
</dbReference>
<reference evidence="1" key="1">
    <citation type="submission" date="2020-04" db="EMBL/GenBank/DDBJ databases">
        <authorList>
            <person name="Alioto T."/>
            <person name="Alioto T."/>
            <person name="Gomez Garrido J."/>
        </authorList>
    </citation>
    <scope>NUCLEOTIDE SEQUENCE</scope>
    <source>
        <strain evidence="1">A484AB</strain>
    </source>
</reference>
<proteinExistence type="predicted"/>
<dbReference type="OrthoDB" id="10053555at2759"/>
<protein>
    <submittedName>
        <fullName evidence="1">Uncharacterized protein</fullName>
    </submittedName>
</protein>
<dbReference type="PANTHER" id="PTHR31025">
    <property type="entry name" value="SI:CH211-196P9.1-RELATED"/>
    <property type="match status" value="1"/>
</dbReference>
<accession>A0A7D9M4J0</accession>
<evidence type="ECO:0000313" key="2">
    <source>
        <dbReference type="Proteomes" id="UP001152795"/>
    </source>
</evidence>
<evidence type="ECO:0000313" key="1">
    <source>
        <dbReference type="EMBL" id="CAB4042976.1"/>
    </source>
</evidence>
<comment type="caution">
    <text evidence="1">The sequence shown here is derived from an EMBL/GenBank/DDBJ whole genome shotgun (WGS) entry which is preliminary data.</text>
</comment>
<feature type="non-terminal residue" evidence="1">
    <location>
        <position position="1"/>
    </location>
</feature>
<dbReference type="AlphaFoldDB" id="A0A7D9M4J0"/>